<proteinExistence type="predicted"/>
<dbReference type="AlphaFoldDB" id="A0A0F3IND0"/>
<feature type="coiled-coil region" evidence="1">
    <location>
        <begin position="51"/>
        <end position="113"/>
    </location>
</feature>
<dbReference type="Gene3D" id="1.20.5.4090">
    <property type="match status" value="1"/>
</dbReference>
<reference evidence="3 4" key="2">
    <citation type="journal article" date="2016" name="Microb. Ecol.">
        <title>Genome Characteristics of a Novel Type I Methanotroph (Sn10-6) Isolated from a Flooded Indian Rice Field.</title>
        <authorList>
            <person name="Rahalkar M.C."/>
            <person name="Pandit P.S."/>
            <person name="Dhakephalkar P.K."/>
            <person name="Pore S."/>
            <person name="Arora P."/>
            <person name="Kapse N."/>
        </authorList>
    </citation>
    <scope>NUCLEOTIDE SEQUENCE [LARGE SCALE GENOMIC DNA]</scope>
    <source>
        <strain evidence="3 4">Sn10-6</strain>
    </source>
</reference>
<keyword evidence="2" id="KW-0472">Membrane</keyword>
<feature type="transmembrane region" description="Helical" evidence="2">
    <location>
        <begin position="12"/>
        <end position="31"/>
    </location>
</feature>
<accession>A0A0F3IND0</accession>
<dbReference type="EMBL" id="LAJX01000004">
    <property type="protein sequence ID" value="KJV08063.1"/>
    <property type="molecule type" value="Genomic_DNA"/>
</dbReference>
<evidence type="ECO:0000256" key="1">
    <source>
        <dbReference type="SAM" id="Coils"/>
    </source>
</evidence>
<keyword evidence="2" id="KW-0812">Transmembrane</keyword>
<gene>
    <name evidence="3" type="ORF">VZ94_00445</name>
</gene>
<keyword evidence="2" id="KW-1133">Transmembrane helix</keyword>
<name>A0A0F3IND0_9GAMM</name>
<sequence>MDLESKDGIGLIVGSVVTAIPVIFIGFKKLFLQSKIADTQIASTEANKDVITMLRDEIKRVDEQYQEAIKRVNEIHTENLKLRAENSTLTSQIMRLNETIEELKTEIEGIGRRKNDSK</sequence>
<comment type="caution">
    <text evidence="3">The sequence shown here is derived from an EMBL/GenBank/DDBJ whole genome shotgun (WGS) entry which is preliminary data.</text>
</comment>
<evidence type="ECO:0000256" key="2">
    <source>
        <dbReference type="SAM" id="Phobius"/>
    </source>
</evidence>
<protein>
    <submittedName>
        <fullName evidence="3">Uncharacterized protein</fullName>
    </submittedName>
</protein>
<dbReference type="RefSeq" id="WP_045777702.1">
    <property type="nucleotide sequence ID" value="NZ_LAJX01000004.1"/>
</dbReference>
<dbReference type="Proteomes" id="UP000033684">
    <property type="component" value="Unassembled WGS sequence"/>
</dbReference>
<reference evidence="4" key="1">
    <citation type="submission" date="2015-03" db="EMBL/GenBank/DDBJ databases">
        <title>Draft genome sequence of a novel methanotroph (Sn10-6) isolated from flooded ricefield rhizosphere in India.</title>
        <authorList>
            <person name="Pandit P.S."/>
            <person name="Pore S.D."/>
            <person name="Arora P."/>
            <person name="Kapse N.G."/>
            <person name="Dhakephalkar P.K."/>
            <person name="Rahalkar M.C."/>
        </authorList>
    </citation>
    <scope>NUCLEOTIDE SEQUENCE [LARGE SCALE GENOMIC DNA]</scope>
    <source>
        <strain evidence="4">Sn10-6</strain>
    </source>
</reference>
<keyword evidence="4" id="KW-1185">Reference proteome</keyword>
<evidence type="ECO:0000313" key="4">
    <source>
        <dbReference type="Proteomes" id="UP000033684"/>
    </source>
</evidence>
<evidence type="ECO:0000313" key="3">
    <source>
        <dbReference type="EMBL" id="KJV08063.1"/>
    </source>
</evidence>
<keyword evidence="1" id="KW-0175">Coiled coil</keyword>
<organism evidence="3 4">
    <name type="scientific">Methylocucumis oryzae</name>
    <dbReference type="NCBI Taxonomy" id="1632867"/>
    <lineage>
        <taxon>Bacteria</taxon>
        <taxon>Pseudomonadati</taxon>
        <taxon>Pseudomonadota</taxon>
        <taxon>Gammaproteobacteria</taxon>
        <taxon>Methylococcales</taxon>
        <taxon>Methylococcaceae</taxon>
        <taxon>Methylocucumis</taxon>
    </lineage>
</organism>